<dbReference type="Proteomes" id="UP001157109">
    <property type="component" value="Unassembled WGS sequence"/>
</dbReference>
<name>A0ABQ6HRW8_9MICO</name>
<keyword evidence="1" id="KW-0812">Transmembrane</keyword>
<dbReference type="SUPFAM" id="SSF103473">
    <property type="entry name" value="MFS general substrate transporter"/>
    <property type="match status" value="1"/>
</dbReference>
<feature type="transmembrane region" description="Helical" evidence="1">
    <location>
        <begin position="41"/>
        <end position="61"/>
    </location>
</feature>
<keyword evidence="1" id="KW-1133">Transmembrane helix</keyword>
<reference evidence="3" key="1">
    <citation type="journal article" date="2019" name="Int. J. Syst. Evol. Microbiol.">
        <title>The Global Catalogue of Microorganisms (GCM) 10K type strain sequencing project: providing services to taxonomists for standard genome sequencing and annotation.</title>
        <authorList>
            <consortium name="The Broad Institute Genomics Platform"/>
            <consortium name="The Broad Institute Genome Sequencing Center for Infectious Disease"/>
            <person name="Wu L."/>
            <person name="Ma J."/>
        </authorList>
    </citation>
    <scope>NUCLEOTIDE SEQUENCE [LARGE SCALE GENOMIC DNA]</scope>
    <source>
        <strain evidence="3">NBRC 105830</strain>
    </source>
</reference>
<organism evidence="2 3">
    <name type="scientific">Arsenicicoccus piscis</name>
    <dbReference type="NCBI Taxonomy" id="673954"/>
    <lineage>
        <taxon>Bacteria</taxon>
        <taxon>Bacillati</taxon>
        <taxon>Actinomycetota</taxon>
        <taxon>Actinomycetes</taxon>
        <taxon>Micrococcales</taxon>
        <taxon>Intrasporangiaceae</taxon>
        <taxon>Arsenicicoccus</taxon>
    </lineage>
</organism>
<keyword evidence="3" id="KW-1185">Reference proteome</keyword>
<evidence type="ECO:0000256" key="1">
    <source>
        <dbReference type="SAM" id="Phobius"/>
    </source>
</evidence>
<dbReference type="EMBL" id="BSUJ01000001">
    <property type="protein sequence ID" value="GMA20423.1"/>
    <property type="molecule type" value="Genomic_DNA"/>
</dbReference>
<comment type="caution">
    <text evidence="2">The sequence shown here is derived from an EMBL/GenBank/DDBJ whole genome shotgun (WGS) entry which is preliminary data.</text>
</comment>
<feature type="transmembrane region" description="Helical" evidence="1">
    <location>
        <begin position="73"/>
        <end position="97"/>
    </location>
</feature>
<sequence>MLPGMIVFALGLVTLVSPLTAAVLAAAPVRHAGVASGVNNAVARASSLLAVAALPAVVGLSGDDYLHPSTMTVGYHAALLWCAGLLAAGGLISWVGLG</sequence>
<evidence type="ECO:0008006" key="4">
    <source>
        <dbReference type="Google" id="ProtNLM"/>
    </source>
</evidence>
<protein>
    <recommendedName>
        <fullName evidence="4">Major facilitator superfamily (MFS) profile domain-containing protein</fullName>
    </recommendedName>
</protein>
<evidence type="ECO:0000313" key="3">
    <source>
        <dbReference type="Proteomes" id="UP001157109"/>
    </source>
</evidence>
<dbReference type="InterPro" id="IPR036259">
    <property type="entry name" value="MFS_trans_sf"/>
</dbReference>
<proteinExistence type="predicted"/>
<keyword evidence="1" id="KW-0472">Membrane</keyword>
<evidence type="ECO:0000313" key="2">
    <source>
        <dbReference type="EMBL" id="GMA20423.1"/>
    </source>
</evidence>
<gene>
    <name evidence="2" type="ORF">GCM10025862_24440</name>
</gene>
<accession>A0ABQ6HRW8</accession>